<dbReference type="EMBL" id="KN846963">
    <property type="protein sequence ID" value="KIW62742.1"/>
    <property type="molecule type" value="Genomic_DNA"/>
</dbReference>
<sequence>MFRSGASDDRPVFPTIDTHWDTLSVFDGHFGHSAVPEEAFTFDKARLEVLFKKVEESERKKAHDFAAEKAKQFLQELDVGLRLENAVDILNAHTISQDQTANSTFSKELLTALSKRTLTEPSLSCLRQSARATTSLEGLLGNQNLEKHSTAHQLPPPSKTDALMPRNSSKYERRYGSGVGFEKPTYMPSNSRIPVKIPPRTELEHSRSSLRRAPLFHESNGGGQSDTDVETLATSRQKASDLSSIDELQRRVEQLERENARLRGQFIPDDPGPVEKGARYQVFHVIKDRMYLDEPTWGPNPEDEIIRSVHPVDNVIYFYERHPEVALAVIKKYNLHQERPPKRSPPQPPVSYHQEIDLVTSEMKRAVEDMIELIPQRSLLFPHFRAEESIHAPYVLIHACYLIKHEIMETMDPETGKLIQMLFDVVLLDYGDVYQLVMDHRERGVISSVSLPFIFQPGEVIISTESQHLQGSIIHSWPVDISHGSQFQHRRERVPIVSRTRPVRPDEDVSDTSDYPGETRRLPQSERKRQKMTLHEWSLDIWWWTYDGSLKRANRTIIVDFQTINSEDEVEITSLKWYPLVYASDAMIKTLEKRGRMFSRFEQRVFVSYSEEDNLGFSNIDERYMIDNATYHRLHSKVDDKFNHDRPGGNDLTPEGMQKDQAIFLYPPTVIGYNMRLKKWVDLYVDRISDVKWNDLAFEHLVIDSDSKDLIQALVGTKIASDKGTDIIVGKGNGLLVLLHGPPGTGKTLTAEGVAEFARKPLYRVTCGDIGTTPEGVEQYLQSVLHLGKIWDCVVLLDEADVFLEERGEAELQRNALVSVFLRCLEYYDGILILTSNRVGTFDEAFKSRIQLSLHYNPLNEPQRRKIWRNFVNRLRDIDSANIEADEILDHLEELSHHQINGRQIRNAITTARQLAQYKGQKFNYMHLKHVIEVANKFETYLKDMREGLTDDEVKRGQGYR</sequence>
<keyword evidence="4" id="KW-1185">Reference proteome</keyword>
<feature type="domain" description="AAA+ ATPase" evidence="2">
    <location>
        <begin position="733"/>
        <end position="860"/>
    </location>
</feature>
<dbReference type="GO" id="GO:0005524">
    <property type="term" value="F:ATP binding"/>
    <property type="evidence" value="ECO:0007669"/>
    <property type="project" value="InterPro"/>
</dbReference>
<dbReference type="InterPro" id="IPR003959">
    <property type="entry name" value="ATPase_AAA_core"/>
</dbReference>
<dbReference type="SMART" id="SM00382">
    <property type="entry name" value="AAA"/>
    <property type="match status" value="1"/>
</dbReference>
<dbReference type="CDD" id="cd19481">
    <property type="entry name" value="RecA-like_protease"/>
    <property type="match status" value="1"/>
</dbReference>
<dbReference type="STRING" id="5601.A0A0D2DJZ9"/>
<dbReference type="PANTHER" id="PTHR46411">
    <property type="entry name" value="FAMILY ATPASE, PUTATIVE-RELATED"/>
    <property type="match status" value="1"/>
</dbReference>
<dbReference type="Pfam" id="PF00004">
    <property type="entry name" value="AAA"/>
    <property type="match status" value="1"/>
</dbReference>
<dbReference type="InterPro" id="IPR003593">
    <property type="entry name" value="AAA+_ATPase"/>
</dbReference>
<gene>
    <name evidence="3" type="ORF">PV04_10878</name>
</gene>
<reference evidence="3 4" key="1">
    <citation type="submission" date="2015-01" db="EMBL/GenBank/DDBJ databases">
        <title>The Genome Sequence of Capronia semiimmersa CBS27337.</title>
        <authorList>
            <consortium name="The Broad Institute Genomics Platform"/>
            <person name="Cuomo C."/>
            <person name="de Hoog S."/>
            <person name="Gorbushina A."/>
            <person name="Stielow B."/>
            <person name="Teixiera M."/>
            <person name="Abouelleil A."/>
            <person name="Chapman S.B."/>
            <person name="Priest M."/>
            <person name="Young S.K."/>
            <person name="Wortman J."/>
            <person name="Nusbaum C."/>
            <person name="Birren B."/>
        </authorList>
    </citation>
    <scope>NUCLEOTIDE SEQUENCE [LARGE SCALE GENOMIC DNA]</scope>
    <source>
        <strain evidence="3 4">CBS 27337</strain>
    </source>
</reference>
<evidence type="ECO:0000313" key="4">
    <source>
        <dbReference type="Proteomes" id="UP000054266"/>
    </source>
</evidence>
<dbReference type="Proteomes" id="UP000054266">
    <property type="component" value="Unassembled WGS sequence"/>
</dbReference>
<dbReference type="GO" id="GO:0016887">
    <property type="term" value="F:ATP hydrolysis activity"/>
    <property type="evidence" value="ECO:0007669"/>
    <property type="project" value="InterPro"/>
</dbReference>
<evidence type="ECO:0000313" key="3">
    <source>
        <dbReference type="EMBL" id="KIW62742.1"/>
    </source>
</evidence>
<evidence type="ECO:0000259" key="2">
    <source>
        <dbReference type="SMART" id="SM00382"/>
    </source>
</evidence>
<dbReference type="HOGENOM" id="CLU_004471_4_7_1"/>
<feature type="compositionally biased region" description="Polar residues" evidence="1">
    <location>
        <begin position="232"/>
        <end position="243"/>
    </location>
</feature>
<feature type="compositionally biased region" description="Basic and acidic residues" evidence="1">
    <location>
        <begin position="517"/>
        <end position="527"/>
    </location>
</feature>
<dbReference type="PANTHER" id="PTHR46411:SF2">
    <property type="entry name" value="AAA+ ATPASE DOMAIN-CONTAINING PROTEIN"/>
    <property type="match status" value="1"/>
</dbReference>
<dbReference type="InterPro" id="IPR027417">
    <property type="entry name" value="P-loop_NTPase"/>
</dbReference>
<dbReference type="InterPro" id="IPR056599">
    <property type="entry name" value="AAA_lid_fung"/>
</dbReference>
<proteinExistence type="predicted"/>
<evidence type="ECO:0000256" key="1">
    <source>
        <dbReference type="SAM" id="MobiDB-lite"/>
    </source>
</evidence>
<organism evidence="3 4">
    <name type="scientific">Phialophora macrospora</name>
    <dbReference type="NCBI Taxonomy" id="1851006"/>
    <lineage>
        <taxon>Eukaryota</taxon>
        <taxon>Fungi</taxon>
        <taxon>Dikarya</taxon>
        <taxon>Ascomycota</taxon>
        <taxon>Pezizomycotina</taxon>
        <taxon>Eurotiomycetes</taxon>
        <taxon>Chaetothyriomycetidae</taxon>
        <taxon>Chaetothyriales</taxon>
        <taxon>Herpotrichiellaceae</taxon>
        <taxon>Phialophora</taxon>
    </lineage>
</organism>
<dbReference type="InterPro" id="IPR054289">
    <property type="entry name" value="DUF7025"/>
</dbReference>
<dbReference type="AlphaFoldDB" id="A0A0D2DJZ9"/>
<feature type="region of interest" description="Disordered" evidence="1">
    <location>
        <begin position="173"/>
        <end position="243"/>
    </location>
</feature>
<feature type="region of interest" description="Disordered" evidence="1">
    <location>
        <begin position="500"/>
        <end position="527"/>
    </location>
</feature>
<protein>
    <recommendedName>
        <fullName evidence="2">AAA+ ATPase domain-containing protein</fullName>
    </recommendedName>
</protein>
<dbReference type="SUPFAM" id="SSF52540">
    <property type="entry name" value="P-loop containing nucleoside triphosphate hydrolases"/>
    <property type="match status" value="1"/>
</dbReference>
<accession>A0A0D2DJZ9</accession>
<dbReference type="Pfam" id="PF23232">
    <property type="entry name" value="AAA_lid_13"/>
    <property type="match status" value="1"/>
</dbReference>
<dbReference type="Pfam" id="PF22942">
    <property type="entry name" value="DUF7025"/>
    <property type="match status" value="1"/>
</dbReference>
<dbReference type="Gene3D" id="3.40.50.300">
    <property type="entry name" value="P-loop containing nucleotide triphosphate hydrolases"/>
    <property type="match status" value="1"/>
</dbReference>
<name>A0A0D2DJZ9_9EURO</name>